<dbReference type="PANTHER" id="PTHR24321:SF8">
    <property type="entry name" value="ESTRADIOL 17-BETA-DEHYDROGENASE 8-RELATED"/>
    <property type="match status" value="1"/>
</dbReference>
<dbReference type="GO" id="GO:0016491">
    <property type="term" value="F:oxidoreductase activity"/>
    <property type="evidence" value="ECO:0007669"/>
    <property type="project" value="UniProtKB-KW"/>
</dbReference>
<dbReference type="PRINTS" id="PR00080">
    <property type="entry name" value="SDRFAMILY"/>
</dbReference>
<proteinExistence type="inferred from homology"/>
<reference evidence="3 4" key="1">
    <citation type="submission" date="2018-12" db="EMBL/GenBank/DDBJ databases">
        <title>Rubrispira sanarue gen. nov., sp., nov., a member of the order Silvanigrellales, isolated from a brackish lake in Hamamatsu Japan.</title>
        <authorList>
            <person name="Maejima Y."/>
            <person name="Iino T."/>
            <person name="Muraguchi Y."/>
            <person name="Fukuda K."/>
            <person name="Nojiri H."/>
            <person name="Ohkuma M."/>
            <person name="Moriuchi R."/>
            <person name="Dohra H."/>
            <person name="Kimbara K."/>
            <person name="Shintani M."/>
        </authorList>
    </citation>
    <scope>NUCLEOTIDE SEQUENCE [LARGE SCALE GENOMIC DNA]</scope>
    <source>
        <strain evidence="3 4">RF1110005</strain>
    </source>
</reference>
<dbReference type="SUPFAM" id="SSF51735">
    <property type="entry name" value="NAD(P)-binding Rossmann-fold domains"/>
    <property type="match status" value="1"/>
</dbReference>
<dbReference type="RefSeq" id="WP_130610573.1">
    <property type="nucleotide sequence ID" value="NZ_AP019368.1"/>
</dbReference>
<dbReference type="PROSITE" id="PS00061">
    <property type="entry name" value="ADH_SHORT"/>
    <property type="match status" value="1"/>
</dbReference>
<dbReference type="PANTHER" id="PTHR24321">
    <property type="entry name" value="DEHYDROGENASES, SHORT CHAIN"/>
    <property type="match status" value="1"/>
</dbReference>
<organism evidence="3 4">
    <name type="scientific">Fluviispira sanaruensis</name>
    <dbReference type="NCBI Taxonomy" id="2493639"/>
    <lineage>
        <taxon>Bacteria</taxon>
        <taxon>Pseudomonadati</taxon>
        <taxon>Bdellovibrionota</taxon>
        <taxon>Oligoflexia</taxon>
        <taxon>Silvanigrellales</taxon>
        <taxon>Silvanigrellaceae</taxon>
        <taxon>Fluviispira</taxon>
    </lineage>
</organism>
<dbReference type="PRINTS" id="PR00081">
    <property type="entry name" value="GDHRDH"/>
</dbReference>
<protein>
    <submittedName>
        <fullName evidence="3">Short chain dehydrogenase</fullName>
    </submittedName>
</protein>
<sequence length="249" mass="27184">MNFNDKVVMITGGTSGIGKKAALDFAEQGAIVNIIGRRSQEGMSVERELKSFNNKNRFYEGDITNEENIRHILNLIISNHKKLDIAINNAGIEGIWSEIETMSLKNFEEVIQTNIIGTFNCLKHEIIQMKKHRSGNIINISSISGLVGFPNGCHYVASKHAILGLTKSLALEVAPHGIRINSVCPGATGTDMLDRLSDSEKQLKFAKRHPLGRIASSTEISKVIMFLAGEDSSFITGQGIAVDGGYTIN</sequence>
<dbReference type="EMBL" id="AP019368">
    <property type="protein sequence ID" value="BBH53864.1"/>
    <property type="molecule type" value="Genomic_DNA"/>
</dbReference>
<dbReference type="Proteomes" id="UP000291236">
    <property type="component" value="Chromosome"/>
</dbReference>
<dbReference type="Gene3D" id="3.40.50.720">
    <property type="entry name" value="NAD(P)-binding Rossmann-like Domain"/>
    <property type="match status" value="1"/>
</dbReference>
<accession>A0A4P2VNV0</accession>
<evidence type="ECO:0000256" key="1">
    <source>
        <dbReference type="ARBA" id="ARBA00006484"/>
    </source>
</evidence>
<dbReference type="FunFam" id="3.40.50.720:FF:000084">
    <property type="entry name" value="Short-chain dehydrogenase reductase"/>
    <property type="match status" value="1"/>
</dbReference>
<comment type="similarity">
    <text evidence="1">Belongs to the short-chain dehydrogenases/reductases (SDR) family.</text>
</comment>
<dbReference type="InterPro" id="IPR020904">
    <property type="entry name" value="Sc_DH/Rdtase_CS"/>
</dbReference>
<evidence type="ECO:0000313" key="3">
    <source>
        <dbReference type="EMBL" id="BBH53864.1"/>
    </source>
</evidence>
<dbReference type="Pfam" id="PF13561">
    <property type="entry name" value="adh_short_C2"/>
    <property type="match status" value="1"/>
</dbReference>
<dbReference type="InterPro" id="IPR036291">
    <property type="entry name" value="NAD(P)-bd_dom_sf"/>
</dbReference>
<dbReference type="OrthoDB" id="5298949at2"/>
<keyword evidence="4" id="KW-1185">Reference proteome</keyword>
<keyword evidence="2" id="KW-0560">Oxidoreductase</keyword>
<evidence type="ECO:0000256" key="2">
    <source>
        <dbReference type="ARBA" id="ARBA00023002"/>
    </source>
</evidence>
<dbReference type="AlphaFoldDB" id="A0A4P2VNV0"/>
<gene>
    <name evidence="3" type="ORF">JCM31447_23170</name>
</gene>
<dbReference type="CDD" id="cd05233">
    <property type="entry name" value="SDR_c"/>
    <property type="match status" value="1"/>
</dbReference>
<dbReference type="InterPro" id="IPR002347">
    <property type="entry name" value="SDR_fam"/>
</dbReference>
<evidence type="ECO:0000313" key="4">
    <source>
        <dbReference type="Proteomes" id="UP000291236"/>
    </source>
</evidence>
<dbReference type="KEGG" id="sbf:JCM31447_23170"/>
<name>A0A4P2VNV0_FLUSA</name>